<dbReference type="InterPro" id="IPR007359">
    <property type="entry name" value="SigmaE_reg_RseC_MucC"/>
</dbReference>
<feature type="transmembrane region" description="Helical" evidence="1">
    <location>
        <begin position="72"/>
        <end position="93"/>
    </location>
</feature>
<reference evidence="2" key="1">
    <citation type="journal article" date="2020" name="mSystems">
        <title>Genome- and Community-Level Interaction Insights into Carbon Utilization and Element Cycling Functions of Hydrothermarchaeota in Hydrothermal Sediment.</title>
        <authorList>
            <person name="Zhou Z."/>
            <person name="Liu Y."/>
            <person name="Xu W."/>
            <person name="Pan J."/>
            <person name="Luo Z.H."/>
            <person name="Li M."/>
        </authorList>
    </citation>
    <scope>NUCLEOTIDE SEQUENCE [LARGE SCALE GENOMIC DNA]</scope>
    <source>
        <strain evidence="2">SpSt-488</strain>
    </source>
</reference>
<evidence type="ECO:0000256" key="1">
    <source>
        <dbReference type="SAM" id="Phobius"/>
    </source>
</evidence>
<sequence length="165" mass="16472">MIEEPGRVVRTDGERAEVEVVPAGACGHCSAAGVCNWTGKREKTVVARNQVGAKAGDAVVLSRSEKHGAASALLVFGLPALLLVAGVVCGSLFLNDVWAGILAGVGLALGALVVLLANRAAARSGRGLPEIVQIASGSEYEGVNDEGVVADGGDVADSGAGKGRT</sequence>
<evidence type="ECO:0008006" key="3">
    <source>
        <dbReference type="Google" id="ProtNLM"/>
    </source>
</evidence>
<gene>
    <name evidence="2" type="ORF">ENS41_05120</name>
</gene>
<accession>A0A7C4GIX1</accession>
<dbReference type="EMBL" id="DSUT01000103">
    <property type="protein sequence ID" value="HGK28319.1"/>
    <property type="molecule type" value="Genomic_DNA"/>
</dbReference>
<feature type="transmembrane region" description="Helical" evidence="1">
    <location>
        <begin position="99"/>
        <end position="117"/>
    </location>
</feature>
<dbReference type="Pfam" id="PF04246">
    <property type="entry name" value="RseC_MucC"/>
    <property type="match status" value="1"/>
</dbReference>
<keyword evidence="1" id="KW-1133">Transmembrane helix</keyword>
<organism evidence="2">
    <name type="scientific">candidate division WOR-3 bacterium</name>
    <dbReference type="NCBI Taxonomy" id="2052148"/>
    <lineage>
        <taxon>Bacteria</taxon>
        <taxon>Bacteria division WOR-3</taxon>
    </lineage>
</organism>
<keyword evidence="1" id="KW-0812">Transmembrane</keyword>
<dbReference type="AlphaFoldDB" id="A0A7C4GIX1"/>
<keyword evidence="1" id="KW-0472">Membrane</keyword>
<dbReference type="PIRSF" id="PIRSF004923">
    <property type="entry name" value="RseC"/>
    <property type="match status" value="1"/>
</dbReference>
<dbReference type="PANTHER" id="PTHR35867:SF1">
    <property type="entry name" value="PROTEIN RSEC"/>
    <property type="match status" value="1"/>
</dbReference>
<name>A0A7C4GIX1_UNCW3</name>
<comment type="caution">
    <text evidence="2">The sequence shown here is derived from an EMBL/GenBank/DDBJ whole genome shotgun (WGS) entry which is preliminary data.</text>
</comment>
<protein>
    <recommendedName>
        <fullName evidence="3">Fis family transcriptional regulator</fullName>
    </recommendedName>
</protein>
<dbReference type="InterPro" id="IPR026268">
    <property type="entry name" value="RseC"/>
</dbReference>
<evidence type="ECO:0000313" key="2">
    <source>
        <dbReference type="EMBL" id="HGK28319.1"/>
    </source>
</evidence>
<proteinExistence type="predicted"/>
<dbReference type="PANTHER" id="PTHR35867">
    <property type="entry name" value="PROTEIN RSEC"/>
    <property type="match status" value="1"/>
</dbReference>